<proteinExistence type="predicted"/>
<protein>
    <submittedName>
        <fullName evidence="1">Uncharacterized protein</fullName>
    </submittedName>
</protein>
<organism evidence="1">
    <name type="scientific">marine sediment metagenome</name>
    <dbReference type="NCBI Taxonomy" id="412755"/>
    <lineage>
        <taxon>unclassified sequences</taxon>
        <taxon>metagenomes</taxon>
        <taxon>ecological metagenomes</taxon>
    </lineage>
</organism>
<evidence type="ECO:0000313" key="1">
    <source>
        <dbReference type="EMBL" id="GAG17173.1"/>
    </source>
</evidence>
<dbReference type="EMBL" id="BARS01036632">
    <property type="protein sequence ID" value="GAG17173.1"/>
    <property type="molecule type" value="Genomic_DNA"/>
</dbReference>
<sequence length="60" mass="6646">MAALLGCYRKGRIAAAGAEAIRFGTAIEQERRHTRMTILRCDKERRIARSAGATDVNPML</sequence>
<gene>
    <name evidence="1" type="ORF">S01H1_56278</name>
</gene>
<comment type="caution">
    <text evidence="1">The sequence shown here is derived from an EMBL/GenBank/DDBJ whole genome shotgun (WGS) entry which is preliminary data.</text>
</comment>
<reference evidence="1" key="1">
    <citation type="journal article" date="2014" name="Front. Microbiol.">
        <title>High frequency of phylogenetically diverse reductive dehalogenase-homologous genes in deep subseafloor sedimentary metagenomes.</title>
        <authorList>
            <person name="Kawai M."/>
            <person name="Futagami T."/>
            <person name="Toyoda A."/>
            <person name="Takaki Y."/>
            <person name="Nishi S."/>
            <person name="Hori S."/>
            <person name="Arai W."/>
            <person name="Tsubouchi T."/>
            <person name="Morono Y."/>
            <person name="Uchiyama I."/>
            <person name="Ito T."/>
            <person name="Fujiyama A."/>
            <person name="Inagaki F."/>
            <person name="Takami H."/>
        </authorList>
    </citation>
    <scope>NUCLEOTIDE SEQUENCE</scope>
    <source>
        <strain evidence="1">Expedition CK06-06</strain>
    </source>
</reference>
<name>X0VXL1_9ZZZZ</name>
<accession>X0VXL1</accession>
<dbReference type="AlphaFoldDB" id="X0VXL1"/>